<protein>
    <submittedName>
        <fullName evidence="3">Uncharacterized protein</fullName>
    </submittedName>
</protein>
<comment type="caution">
    <text evidence="3">The sequence shown here is derived from an EMBL/GenBank/DDBJ whole genome shotgun (WGS) entry which is preliminary data.</text>
</comment>
<proteinExistence type="predicted"/>
<feature type="transmembrane region" description="Helical" evidence="2">
    <location>
        <begin position="282"/>
        <end position="308"/>
    </location>
</feature>
<dbReference type="Proteomes" id="UP001302745">
    <property type="component" value="Unassembled WGS sequence"/>
</dbReference>
<accession>A0AAN6ZTB5</accession>
<keyword evidence="2" id="KW-0472">Membrane</keyword>
<reference evidence="3" key="2">
    <citation type="submission" date="2023-05" db="EMBL/GenBank/DDBJ databases">
        <authorList>
            <consortium name="Lawrence Berkeley National Laboratory"/>
            <person name="Steindorff A."/>
            <person name="Hensen N."/>
            <person name="Bonometti L."/>
            <person name="Westerberg I."/>
            <person name="Brannstrom I.O."/>
            <person name="Guillou S."/>
            <person name="Cros-Aarteil S."/>
            <person name="Calhoun S."/>
            <person name="Haridas S."/>
            <person name="Kuo A."/>
            <person name="Mondo S."/>
            <person name="Pangilinan J."/>
            <person name="Riley R."/>
            <person name="Labutti K."/>
            <person name="Andreopoulos B."/>
            <person name="Lipzen A."/>
            <person name="Chen C."/>
            <person name="Yanf M."/>
            <person name="Daum C."/>
            <person name="Ng V."/>
            <person name="Clum A."/>
            <person name="Ohm R."/>
            <person name="Martin F."/>
            <person name="Silar P."/>
            <person name="Natvig D."/>
            <person name="Lalanne C."/>
            <person name="Gautier V."/>
            <person name="Ament-Velasquez S.L."/>
            <person name="Kruys A."/>
            <person name="Hutchinson M.I."/>
            <person name="Powell A.J."/>
            <person name="Barry K."/>
            <person name="Miller A.N."/>
            <person name="Grigoriev I.V."/>
            <person name="Debuchy R."/>
            <person name="Gladieux P."/>
            <person name="Thoren M.H."/>
            <person name="Johannesson H."/>
        </authorList>
    </citation>
    <scope>NUCLEOTIDE SEQUENCE</scope>
    <source>
        <strain evidence="3">CBS 538.74</strain>
    </source>
</reference>
<feature type="transmembrane region" description="Helical" evidence="2">
    <location>
        <begin position="224"/>
        <end position="242"/>
    </location>
</feature>
<evidence type="ECO:0000256" key="1">
    <source>
        <dbReference type="SAM" id="MobiDB-lite"/>
    </source>
</evidence>
<name>A0AAN6ZTB5_9PEZI</name>
<feature type="compositionally biased region" description="Basic residues" evidence="1">
    <location>
        <begin position="120"/>
        <end position="137"/>
    </location>
</feature>
<feature type="transmembrane region" description="Helical" evidence="2">
    <location>
        <begin position="248"/>
        <end position="270"/>
    </location>
</feature>
<feature type="transmembrane region" description="Helical" evidence="2">
    <location>
        <begin position="53"/>
        <end position="78"/>
    </location>
</feature>
<keyword evidence="2" id="KW-1133">Transmembrane helix</keyword>
<dbReference type="AlphaFoldDB" id="A0AAN6ZTB5"/>
<gene>
    <name evidence="3" type="ORF">C8A00DRAFT_37247</name>
</gene>
<reference evidence="3" key="1">
    <citation type="journal article" date="2023" name="Mol. Phylogenet. Evol.">
        <title>Genome-scale phylogeny and comparative genomics of the fungal order Sordariales.</title>
        <authorList>
            <person name="Hensen N."/>
            <person name="Bonometti L."/>
            <person name="Westerberg I."/>
            <person name="Brannstrom I.O."/>
            <person name="Guillou S."/>
            <person name="Cros-Aarteil S."/>
            <person name="Calhoun S."/>
            <person name="Haridas S."/>
            <person name="Kuo A."/>
            <person name="Mondo S."/>
            <person name="Pangilinan J."/>
            <person name="Riley R."/>
            <person name="LaButti K."/>
            <person name="Andreopoulos B."/>
            <person name="Lipzen A."/>
            <person name="Chen C."/>
            <person name="Yan M."/>
            <person name="Daum C."/>
            <person name="Ng V."/>
            <person name="Clum A."/>
            <person name="Steindorff A."/>
            <person name="Ohm R.A."/>
            <person name="Martin F."/>
            <person name="Silar P."/>
            <person name="Natvig D.O."/>
            <person name="Lalanne C."/>
            <person name="Gautier V."/>
            <person name="Ament-Velasquez S.L."/>
            <person name="Kruys A."/>
            <person name="Hutchinson M.I."/>
            <person name="Powell A.J."/>
            <person name="Barry K."/>
            <person name="Miller A.N."/>
            <person name="Grigoriev I.V."/>
            <person name="Debuchy R."/>
            <person name="Gladieux P."/>
            <person name="Hiltunen Thoren M."/>
            <person name="Johannesson H."/>
        </authorList>
    </citation>
    <scope>NUCLEOTIDE SEQUENCE</scope>
    <source>
        <strain evidence="3">CBS 538.74</strain>
    </source>
</reference>
<sequence length="375" mass="42349">MEFDDEYDYSHYDRIYEQRRQAMRESWRKNNYHQPINTHHSPSFNPLATRHHLATLTALAITFLLDPHLLTLTLYWLLRALRITPNLNLNPNRNPPGPEKAHGQRRRGGSRPPGPEKSHEQRRRRGSDRPRQRHLPHAPHPNKSFFSFFSSLPGGAHMSNFFSSLPGGSAHLPNPFSFSSSSSSFSFSSLPGAHLLAPPRGALGSPYWATLHMLRWGLQRNRTAVARALAAYVVTFLLLGWWPREAGVVDGVVVMPCVRFVAEVYCHLLVSRALMSPGLGWIRAVIGGVVWGLGAVVEVVKGVVMFWVGLLGRYWWWLFAAGAGCWASYVLVKQVDFEVLWEGTAERVLLEWAEGIYRTGDVVRDTAKSMKSGYD</sequence>
<feature type="region of interest" description="Disordered" evidence="1">
    <location>
        <begin position="87"/>
        <end position="142"/>
    </location>
</feature>
<dbReference type="EMBL" id="MU857092">
    <property type="protein sequence ID" value="KAK4150157.1"/>
    <property type="molecule type" value="Genomic_DNA"/>
</dbReference>
<evidence type="ECO:0000313" key="3">
    <source>
        <dbReference type="EMBL" id="KAK4150157.1"/>
    </source>
</evidence>
<feature type="transmembrane region" description="Helical" evidence="2">
    <location>
        <begin position="314"/>
        <end position="332"/>
    </location>
</feature>
<evidence type="ECO:0000313" key="4">
    <source>
        <dbReference type="Proteomes" id="UP001302745"/>
    </source>
</evidence>
<organism evidence="3 4">
    <name type="scientific">Chaetomidium leptoderma</name>
    <dbReference type="NCBI Taxonomy" id="669021"/>
    <lineage>
        <taxon>Eukaryota</taxon>
        <taxon>Fungi</taxon>
        <taxon>Dikarya</taxon>
        <taxon>Ascomycota</taxon>
        <taxon>Pezizomycotina</taxon>
        <taxon>Sordariomycetes</taxon>
        <taxon>Sordariomycetidae</taxon>
        <taxon>Sordariales</taxon>
        <taxon>Chaetomiaceae</taxon>
        <taxon>Chaetomidium</taxon>
    </lineage>
</organism>
<keyword evidence="4" id="KW-1185">Reference proteome</keyword>
<evidence type="ECO:0000256" key="2">
    <source>
        <dbReference type="SAM" id="Phobius"/>
    </source>
</evidence>
<keyword evidence="2" id="KW-0812">Transmembrane</keyword>